<dbReference type="EMBL" id="ANMO01000211">
    <property type="protein sequence ID" value="EMB14781.1"/>
    <property type="molecule type" value="Genomic_DNA"/>
</dbReference>
<dbReference type="PATRIC" id="fig|1263867.3.peg.4921"/>
<evidence type="ECO:0000313" key="3">
    <source>
        <dbReference type="Proteomes" id="UP000011529"/>
    </source>
</evidence>
<organism evidence="2 3">
    <name type="scientific">Rhodopirellula europaea 6C</name>
    <dbReference type="NCBI Taxonomy" id="1263867"/>
    <lineage>
        <taxon>Bacteria</taxon>
        <taxon>Pseudomonadati</taxon>
        <taxon>Planctomycetota</taxon>
        <taxon>Planctomycetia</taxon>
        <taxon>Pirellulales</taxon>
        <taxon>Pirellulaceae</taxon>
        <taxon>Rhodopirellula</taxon>
    </lineage>
</organism>
<protein>
    <submittedName>
        <fullName evidence="2">Signal peptide protein</fullName>
    </submittedName>
</protein>
<dbReference type="AlphaFoldDB" id="M2A4Q9"/>
<name>M2A4Q9_9BACT</name>
<comment type="caution">
    <text evidence="2">The sequence shown here is derived from an EMBL/GenBank/DDBJ whole genome shotgun (WGS) entry which is preliminary data.</text>
</comment>
<feature type="transmembrane region" description="Helical" evidence="1">
    <location>
        <begin position="49"/>
        <end position="68"/>
    </location>
</feature>
<dbReference type="RefSeq" id="WP_008660130.1">
    <property type="nucleotide sequence ID" value="NZ_ANMO01000211.1"/>
</dbReference>
<keyword evidence="3" id="KW-1185">Reference proteome</keyword>
<dbReference type="Proteomes" id="UP000011529">
    <property type="component" value="Unassembled WGS sequence"/>
</dbReference>
<keyword evidence="1" id="KW-0812">Transmembrane</keyword>
<evidence type="ECO:0000256" key="1">
    <source>
        <dbReference type="SAM" id="Phobius"/>
    </source>
</evidence>
<sequence length="72" mass="8010">MLLGIPLAVALFSIASTMIEMQVEAAKNNGDPVTYQSHYWNFAPHALWLILAYFSAPNLGLLGLHAILKWQK</sequence>
<gene>
    <name evidence="2" type="ORF">RE6C_04588</name>
</gene>
<evidence type="ECO:0000313" key="2">
    <source>
        <dbReference type="EMBL" id="EMB14781.1"/>
    </source>
</evidence>
<proteinExistence type="predicted"/>
<keyword evidence="1" id="KW-1133">Transmembrane helix</keyword>
<reference evidence="2" key="1">
    <citation type="submission" date="2012-11" db="EMBL/GenBank/DDBJ databases">
        <title>Permanent draft genomes of Rhodopirellula europaea strain SH398 and 6C.</title>
        <authorList>
            <person name="Richter M."/>
            <person name="Richter-Heitmann T."/>
            <person name="Frank C."/>
            <person name="Harder J."/>
            <person name="Glockner F.O."/>
        </authorList>
    </citation>
    <scope>NUCLEOTIDE SEQUENCE</scope>
    <source>
        <strain evidence="2">6C</strain>
    </source>
</reference>
<accession>M2A4Q9</accession>
<reference evidence="2" key="2">
    <citation type="journal article" date="2013" name="Mar. Genomics">
        <title>Expression of sulfatases in Rhodopirellula baltica and the diversity of sulfatases in the genus Rhodopirellula.</title>
        <authorList>
            <person name="Wegner C.E."/>
            <person name="Richter-Heitmann T."/>
            <person name="Klindworth A."/>
            <person name="Klockow C."/>
            <person name="Richter M."/>
            <person name="Achstetter T."/>
            <person name="Glockner F.O."/>
            <person name="Harder J."/>
        </authorList>
    </citation>
    <scope>NUCLEOTIDE SEQUENCE [LARGE SCALE GENOMIC DNA]</scope>
    <source>
        <strain evidence="2">6C</strain>
    </source>
</reference>
<keyword evidence="1" id="KW-0472">Membrane</keyword>